<evidence type="ECO:0000313" key="2">
    <source>
        <dbReference type="Proteomes" id="UP001470230"/>
    </source>
</evidence>
<accession>A0ABR2HWE7</accession>
<reference evidence="1 2" key="1">
    <citation type="submission" date="2024-04" db="EMBL/GenBank/DDBJ databases">
        <title>Tritrichomonas musculus Genome.</title>
        <authorList>
            <person name="Alves-Ferreira E."/>
            <person name="Grigg M."/>
            <person name="Lorenzi H."/>
            <person name="Galac M."/>
        </authorList>
    </citation>
    <scope>NUCLEOTIDE SEQUENCE [LARGE SCALE GENOMIC DNA]</scope>
    <source>
        <strain evidence="1 2">EAF2021</strain>
    </source>
</reference>
<evidence type="ECO:0000313" key="1">
    <source>
        <dbReference type="EMBL" id="KAK8853974.1"/>
    </source>
</evidence>
<proteinExistence type="predicted"/>
<dbReference type="EMBL" id="JAPFFF010000021">
    <property type="protein sequence ID" value="KAK8853974.1"/>
    <property type="molecule type" value="Genomic_DNA"/>
</dbReference>
<comment type="caution">
    <text evidence="1">The sequence shown here is derived from an EMBL/GenBank/DDBJ whole genome shotgun (WGS) entry which is preliminary data.</text>
</comment>
<name>A0ABR2HWE7_9EUKA</name>
<protein>
    <submittedName>
        <fullName evidence="1">Uncharacterized protein</fullName>
    </submittedName>
</protein>
<keyword evidence="2" id="KW-1185">Reference proteome</keyword>
<organism evidence="1 2">
    <name type="scientific">Tritrichomonas musculus</name>
    <dbReference type="NCBI Taxonomy" id="1915356"/>
    <lineage>
        <taxon>Eukaryota</taxon>
        <taxon>Metamonada</taxon>
        <taxon>Parabasalia</taxon>
        <taxon>Tritrichomonadida</taxon>
        <taxon>Tritrichomonadidae</taxon>
        <taxon>Tritrichomonas</taxon>
    </lineage>
</organism>
<sequence>MDVFIKSCWNSRVPAHDFITQMHSKFDNAGVAQITRQLMILCGQSYEPTPFIFEYFISIVQNDPAYIFSIIDETDPQQILGCVRLFIKCGDTLFNDFKIGTKDSAVCALNALRLVLHYHYNDPNILKEAIIKLSRSPMFSILISSGRVFAPEDFRNVQEEFERANPFDGMMNQLHVSQAHLLSALFTEKLSNPQTIQNRHEIINLFASSTQIWYVKDGLFTFFIPDIMKNLYFLLITKFITNPSLQLAYMITNLFVRIILKKSGDDETCPLVPFNADDLNLLLDQLFTEMKPDNQKSYRSAYAKYCTPIVEKEYSDYFPRGITLDSVKQHLTSSPKYIDNNDIFSTIFQHPMFVSQLPEYIMSFLVPEHVEEASKFAEQIYKHHADFRLLITMQGKMTEFLKNLDKLCRKMTANTPEDVKRFTNIWILMLSLYRFSWRSGSKITREPCLKFVEEADPPLHNLLSVLSGVMSANDFADLDRTMTKEKFLKINNPYDESIGFLHYLILTNDIESTKQLLDLHPYLWPSALVWGFRVRHTSALQLAKLKMPNYKLINIFFYHMMMAMVKPKDAWLSVIDYSDYDFMIEFPPQSISEVQYIIIDDLNYIAKISPLEPNKVRSIVISWRAWINVFTIELFVKTLIGLLMWSTQSSSDPLSSKVIFQSAACFLVVVCDEDSEEILKIIKIAMNMLEEGPESISDGDGLAQFCVILVIALRHRWKEAFIELLDIRKRILDGESQAGSARMTFTLSLIKTSLYISHLQTLISPDMFDTTFLKHDCQTAIDFFIAKEIASKNGEIDLDEYI</sequence>
<dbReference type="Proteomes" id="UP001470230">
    <property type="component" value="Unassembled WGS sequence"/>
</dbReference>
<gene>
    <name evidence="1" type="ORF">M9Y10_016523</name>
</gene>